<dbReference type="GO" id="GO:0005886">
    <property type="term" value="C:plasma membrane"/>
    <property type="evidence" value="ECO:0007669"/>
    <property type="project" value="UniProtKB-SubCell"/>
</dbReference>
<dbReference type="GeneTree" id="ENSGT00940000160679"/>
<dbReference type="Pfam" id="PF07562">
    <property type="entry name" value="NCD3G"/>
    <property type="match status" value="1"/>
</dbReference>
<keyword evidence="4 15" id="KW-0732">Signal</keyword>
<evidence type="ECO:0000256" key="10">
    <source>
        <dbReference type="ARBA" id="ARBA00023224"/>
    </source>
</evidence>
<evidence type="ECO:0000256" key="12">
    <source>
        <dbReference type="ARBA" id="ARBA00040705"/>
    </source>
</evidence>
<evidence type="ECO:0000256" key="1">
    <source>
        <dbReference type="ARBA" id="ARBA00004651"/>
    </source>
</evidence>
<proteinExistence type="inferred from homology"/>
<dbReference type="Pfam" id="PF01094">
    <property type="entry name" value="ANF_receptor"/>
    <property type="match status" value="1"/>
</dbReference>
<dbReference type="Gene3D" id="2.10.50.30">
    <property type="entry name" value="GPCR, family 3, nine cysteines domain"/>
    <property type="match status" value="1"/>
</dbReference>
<dbReference type="PRINTS" id="PR00592">
    <property type="entry name" value="CASENSINGR"/>
</dbReference>
<protein>
    <recommendedName>
        <fullName evidence="12">Taste receptor type 1 member 3</fullName>
    </recommendedName>
</protein>
<dbReference type="GO" id="GO:0033041">
    <property type="term" value="F:sweet taste receptor activity"/>
    <property type="evidence" value="ECO:0007669"/>
    <property type="project" value="Ensembl"/>
</dbReference>
<dbReference type="OMA" id="FHLCCYD"/>
<keyword evidence="7 14" id="KW-0472">Membrane</keyword>
<keyword evidence="6" id="KW-0297">G-protein coupled receptor</keyword>
<evidence type="ECO:0000313" key="18">
    <source>
        <dbReference type="Proteomes" id="UP000694404"/>
    </source>
</evidence>
<evidence type="ECO:0000256" key="9">
    <source>
        <dbReference type="ARBA" id="ARBA00023180"/>
    </source>
</evidence>
<name>A0A8C0FW11_CHEAB</name>
<feature type="domain" description="G-protein coupled receptors family 3 profile" evidence="16">
    <location>
        <begin position="562"/>
        <end position="826"/>
    </location>
</feature>
<evidence type="ECO:0000256" key="2">
    <source>
        <dbReference type="ARBA" id="ARBA00022475"/>
    </source>
</evidence>
<feature type="transmembrane region" description="Helical" evidence="14">
    <location>
        <begin position="720"/>
        <end position="744"/>
    </location>
</feature>
<evidence type="ECO:0000256" key="6">
    <source>
        <dbReference type="ARBA" id="ARBA00023040"/>
    </source>
</evidence>
<reference evidence="17" key="1">
    <citation type="submission" date="2025-08" db="UniProtKB">
        <authorList>
            <consortium name="Ensembl"/>
        </authorList>
    </citation>
    <scope>IDENTIFICATION</scope>
</reference>
<dbReference type="Pfam" id="PF00003">
    <property type="entry name" value="7tm_3"/>
    <property type="match status" value="1"/>
</dbReference>
<feature type="chain" id="PRO_5034128957" description="Taste receptor type 1 member 3" evidence="15">
    <location>
        <begin position="19"/>
        <end position="851"/>
    </location>
</feature>
<feature type="transmembrane region" description="Helical" evidence="14">
    <location>
        <begin position="561"/>
        <end position="585"/>
    </location>
</feature>
<keyword evidence="9" id="KW-0325">Glycoprotein</keyword>
<evidence type="ECO:0000256" key="5">
    <source>
        <dbReference type="ARBA" id="ARBA00022989"/>
    </source>
</evidence>
<dbReference type="InterPro" id="IPR017978">
    <property type="entry name" value="GPCR_3_C"/>
</dbReference>
<feature type="region of interest" description="Disordered" evidence="13">
    <location>
        <begin position="832"/>
        <end position="851"/>
    </location>
</feature>
<evidence type="ECO:0000256" key="14">
    <source>
        <dbReference type="SAM" id="Phobius"/>
    </source>
</evidence>
<comment type="similarity">
    <text evidence="11">Belongs to the G-protein coupled receptor 3 family. TAS1R subfamily.</text>
</comment>
<dbReference type="GO" id="GO:0050917">
    <property type="term" value="P:sensory perception of umami taste"/>
    <property type="evidence" value="ECO:0007669"/>
    <property type="project" value="Ensembl"/>
</dbReference>
<dbReference type="InterPro" id="IPR000337">
    <property type="entry name" value="GPCR_3"/>
</dbReference>
<evidence type="ECO:0000256" key="7">
    <source>
        <dbReference type="ARBA" id="ARBA00023136"/>
    </source>
</evidence>
<feature type="transmembrane region" description="Helical" evidence="14">
    <location>
        <begin position="597"/>
        <end position="620"/>
    </location>
</feature>
<feature type="compositionally biased region" description="Basic and acidic residues" evidence="13">
    <location>
        <begin position="834"/>
        <end position="851"/>
    </location>
</feature>
<dbReference type="AlphaFoldDB" id="A0A8C0FW11"/>
<dbReference type="Ensembl" id="ENSCABT00000000172.1">
    <property type="protein sequence ID" value="ENSCABP00000000155.1"/>
    <property type="gene ID" value="ENSCABG00000000137.1"/>
</dbReference>
<feature type="transmembrane region" description="Helical" evidence="14">
    <location>
        <begin position="460"/>
        <end position="486"/>
    </location>
</feature>
<dbReference type="Gene3D" id="3.40.50.2300">
    <property type="match status" value="2"/>
</dbReference>
<evidence type="ECO:0000256" key="8">
    <source>
        <dbReference type="ARBA" id="ARBA00023170"/>
    </source>
</evidence>
<feature type="transmembrane region" description="Helical" evidence="14">
    <location>
        <begin position="674"/>
        <end position="699"/>
    </location>
</feature>
<comment type="subcellular location">
    <subcellularLocation>
        <location evidence="1">Cell membrane</location>
        <topology evidence="1">Multi-pass membrane protein</topology>
    </subcellularLocation>
</comment>
<evidence type="ECO:0000256" key="15">
    <source>
        <dbReference type="SAM" id="SignalP"/>
    </source>
</evidence>
<keyword evidence="5 14" id="KW-1133">Transmembrane helix</keyword>
<keyword evidence="18" id="KW-1185">Reference proteome</keyword>
<evidence type="ECO:0000259" key="16">
    <source>
        <dbReference type="PROSITE" id="PS50259"/>
    </source>
</evidence>
<dbReference type="InterPro" id="IPR011500">
    <property type="entry name" value="GPCR_3_9-Cys_dom"/>
</dbReference>
<feature type="transmembrane region" description="Helical" evidence="14">
    <location>
        <begin position="632"/>
        <end position="654"/>
    </location>
</feature>
<sequence>MARVLLLYLSLGCSVAHGRTCMSAQFKKPGDYILGGLFPFGMNTMNLSERLEPSVVVCERLYASGLIWALGMKFAVDKINNSTSLLPGIKLGYEIYDTCLEPVVVIQPSLLFLTREGSTGIRVLCSYTDYQTRVTAVIGPYVSDLALITAKLFSFFLIPQVSYGASSEKLSQEEYYPSFFRTVPSDKSQSKALVQLLNKFGWNWIAAIGSENEYGREGLDTFSSLATAQGICIAYEALIPDDPSVPQDHKKLETIIKIINETQVNVIVLFSVDRSVKALLEQWISHGFSQKVWIATEAWVMSDIVTSIPNIQTIGTVIGFTIKGGIVPGFQDYVADLFASIQQESFCQASWEYSRDADSAVLGPQCRQCDNVSLHDVSHLLENQQTYVVYVAVYSVAHTLHQALGCTEEGCPKATVKSWQVSEGRSLNSSFSTPTHLSCCPFHSMNQGFNIMFWNWQKGAVVPILSLCVTVSSNSCCCMSVALFIFQKPISTCFWRCEPGQIKRVKGFHLCCYDCIDCEENTYEGTKDALFCTNCPEHQWSPIRSTKCYDRSERYLFWDEPLIICLLVLMLLAMVLTCLSAVLFLKNLNTPLVQASGGARSIFALLCLLLMCLSLCLRIGKPSTASCMLQEPLCNLCLCACFSTFLVKSLEIVLLTEFTSCPKGFLLWVTQKRAWLVVAVTCLVESMLCFWYIYSVPAFPVRDYKLLHSQVLIRCKIKSWFAFIMICGYTGSLAFICFLCTFMVQTPAKKYNMARGITFSMLVYFVTWIALVVTYSMVQATKQPTASICSGLLCALGLLTFFYIPKCYILLFKPEWNTVDYFQLHQGGRAGNRGLEREQGSWGAVRKERGG</sequence>
<dbReference type="FunFam" id="3.40.50.2300:FF:000016">
    <property type="entry name" value="Taste 1 receptor member 2"/>
    <property type="match status" value="1"/>
</dbReference>
<dbReference type="PROSITE" id="PS50259">
    <property type="entry name" value="G_PROTEIN_RECEP_F3_4"/>
    <property type="match status" value="1"/>
</dbReference>
<evidence type="ECO:0000256" key="13">
    <source>
        <dbReference type="SAM" id="MobiDB-lite"/>
    </source>
</evidence>
<dbReference type="SUPFAM" id="SSF53822">
    <property type="entry name" value="Periplasmic binding protein-like I"/>
    <property type="match status" value="1"/>
</dbReference>
<dbReference type="InterPro" id="IPR028082">
    <property type="entry name" value="Peripla_BP_I"/>
</dbReference>
<dbReference type="FunFam" id="2.10.50.30:FF:000004">
    <property type="entry name" value="Taste receptor type 1 member 3-like protein"/>
    <property type="match status" value="1"/>
</dbReference>
<dbReference type="Proteomes" id="UP000694404">
    <property type="component" value="Unplaced"/>
</dbReference>
<evidence type="ECO:0000256" key="4">
    <source>
        <dbReference type="ARBA" id="ARBA00022729"/>
    </source>
</evidence>
<evidence type="ECO:0000256" key="11">
    <source>
        <dbReference type="ARBA" id="ARBA00038492"/>
    </source>
</evidence>
<keyword evidence="3 14" id="KW-0812">Transmembrane</keyword>
<keyword evidence="2" id="KW-1003">Cell membrane</keyword>
<feature type="transmembrane region" description="Helical" evidence="14">
    <location>
        <begin position="785"/>
        <end position="804"/>
    </location>
</feature>
<dbReference type="GO" id="GO:0005794">
    <property type="term" value="C:Golgi apparatus"/>
    <property type="evidence" value="ECO:0007669"/>
    <property type="project" value="Ensembl"/>
</dbReference>
<organism evidence="17 18">
    <name type="scientific">Chelonoidis abingdonii</name>
    <name type="common">Abingdon island giant tortoise</name>
    <name type="synonym">Testudo abingdonii</name>
    <dbReference type="NCBI Taxonomy" id="106734"/>
    <lineage>
        <taxon>Eukaryota</taxon>
        <taxon>Metazoa</taxon>
        <taxon>Chordata</taxon>
        <taxon>Craniata</taxon>
        <taxon>Vertebrata</taxon>
        <taxon>Euteleostomi</taxon>
        <taxon>Archelosauria</taxon>
        <taxon>Testudinata</taxon>
        <taxon>Testudines</taxon>
        <taxon>Cryptodira</taxon>
        <taxon>Durocryptodira</taxon>
        <taxon>Testudinoidea</taxon>
        <taxon>Testudinidae</taxon>
        <taxon>Chelonoidis</taxon>
    </lineage>
</organism>
<reference evidence="17" key="2">
    <citation type="submission" date="2025-09" db="UniProtKB">
        <authorList>
            <consortium name="Ensembl"/>
        </authorList>
    </citation>
    <scope>IDENTIFICATION</scope>
</reference>
<dbReference type="PRINTS" id="PR00248">
    <property type="entry name" value="GPCRMGR"/>
</dbReference>
<dbReference type="PANTHER" id="PTHR24061">
    <property type="entry name" value="CALCIUM-SENSING RECEPTOR-RELATED"/>
    <property type="match status" value="1"/>
</dbReference>
<accession>A0A8C0FW11</accession>
<dbReference type="GO" id="GO:1903767">
    <property type="term" value="C:sweet taste receptor complex"/>
    <property type="evidence" value="ECO:0007669"/>
    <property type="project" value="Ensembl"/>
</dbReference>
<dbReference type="InterPro" id="IPR001828">
    <property type="entry name" value="ANF_lig-bd_rcpt"/>
</dbReference>
<dbReference type="GO" id="GO:0004930">
    <property type="term" value="F:G protein-coupled receptor activity"/>
    <property type="evidence" value="ECO:0007669"/>
    <property type="project" value="UniProtKB-KW"/>
</dbReference>
<feature type="transmembrane region" description="Helical" evidence="14">
    <location>
        <begin position="756"/>
        <end position="778"/>
    </location>
</feature>
<dbReference type="PANTHER" id="PTHR24061:SF435">
    <property type="entry name" value="TASTE RECEPTOR TYPE 1 MEMBER 3"/>
    <property type="match status" value="1"/>
</dbReference>
<gene>
    <name evidence="17" type="primary">TAS1R3</name>
</gene>
<feature type="signal peptide" evidence="15">
    <location>
        <begin position="1"/>
        <end position="18"/>
    </location>
</feature>
<evidence type="ECO:0000256" key="3">
    <source>
        <dbReference type="ARBA" id="ARBA00022692"/>
    </source>
</evidence>
<dbReference type="InterPro" id="IPR038550">
    <property type="entry name" value="GPCR_3_9-Cys_sf"/>
</dbReference>
<evidence type="ECO:0000313" key="17">
    <source>
        <dbReference type="Ensembl" id="ENSCABP00000000155.1"/>
    </source>
</evidence>
<keyword evidence="8" id="KW-0675">Receptor</keyword>
<dbReference type="InterPro" id="IPR000068">
    <property type="entry name" value="GPCR_3_Ca_sens_rcpt-rel"/>
</dbReference>
<keyword evidence="10" id="KW-0807">Transducer</keyword>